<gene>
    <name evidence="1" type="ORF">K8W01_00200</name>
</gene>
<dbReference type="AlphaFoldDB" id="A0A921DYP7"/>
<evidence type="ECO:0000313" key="1">
    <source>
        <dbReference type="EMBL" id="HJE22069.1"/>
    </source>
</evidence>
<dbReference type="EMBL" id="DYYG01000001">
    <property type="protein sequence ID" value="HJE22069.1"/>
    <property type="molecule type" value="Genomic_DNA"/>
</dbReference>
<dbReference type="Proteomes" id="UP000742631">
    <property type="component" value="Unassembled WGS sequence"/>
</dbReference>
<comment type="caution">
    <text evidence="1">The sequence shown here is derived from an EMBL/GenBank/DDBJ whole genome shotgun (WGS) entry which is preliminary data.</text>
</comment>
<proteinExistence type="predicted"/>
<organism evidence="1 2">
    <name type="scientific">Methylorubrum populi</name>
    <dbReference type="NCBI Taxonomy" id="223967"/>
    <lineage>
        <taxon>Bacteria</taxon>
        <taxon>Pseudomonadati</taxon>
        <taxon>Pseudomonadota</taxon>
        <taxon>Alphaproteobacteria</taxon>
        <taxon>Hyphomicrobiales</taxon>
        <taxon>Methylobacteriaceae</taxon>
        <taxon>Methylorubrum</taxon>
    </lineage>
</organism>
<reference evidence="1" key="2">
    <citation type="submission" date="2021-09" db="EMBL/GenBank/DDBJ databases">
        <authorList>
            <person name="Gilroy R."/>
        </authorList>
    </citation>
    <scope>NUCLEOTIDE SEQUENCE</scope>
    <source>
        <strain evidence="1">316</strain>
    </source>
</reference>
<accession>A0A921DYP7</accession>
<reference evidence="1" key="1">
    <citation type="journal article" date="2021" name="PeerJ">
        <title>Extensive microbial diversity within the chicken gut microbiome revealed by metagenomics and culture.</title>
        <authorList>
            <person name="Gilroy R."/>
            <person name="Ravi A."/>
            <person name="Getino M."/>
            <person name="Pursley I."/>
            <person name="Horton D.L."/>
            <person name="Alikhan N.F."/>
            <person name="Baker D."/>
            <person name="Gharbi K."/>
            <person name="Hall N."/>
            <person name="Watson M."/>
            <person name="Adriaenssens E.M."/>
            <person name="Foster-Nyarko E."/>
            <person name="Jarju S."/>
            <person name="Secka A."/>
            <person name="Antonio M."/>
            <person name="Oren A."/>
            <person name="Chaudhuri R.R."/>
            <person name="La Ragione R."/>
            <person name="Hildebrand F."/>
            <person name="Pallen M.J."/>
        </authorList>
    </citation>
    <scope>NUCLEOTIDE SEQUENCE</scope>
    <source>
        <strain evidence="1">316</strain>
    </source>
</reference>
<evidence type="ECO:0000313" key="2">
    <source>
        <dbReference type="Proteomes" id="UP000742631"/>
    </source>
</evidence>
<name>A0A921DYP7_9HYPH</name>
<sequence length="127" mass="13793">MQVCSLRKQDENFAELRVMCIAAGIALLSSVEPVSSVPDDRPPILGFDATSEGISIRLPSGGCTDKANVAVKIDGRGWIIISRKYPENCNKLAIDGTTLKYTWKELNANPLGIYHLYNPITGNADAK</sequence>
<protein>
    <submittedName>
        <fullName evidence="1">Uncharacterized protein</fullName>
    </submittedName>
</protein>